<dbReference type="AlphaFoldDB" id="A0A9P8PZ72"/>
<feature type="domain" description="Major facilitator superfamily (MFS) profile" evidence="9">
    <location>
        <begin position="85"/>
        <end position="498"/>
    </location>
</feature>
<proteinExistence type="inferred from homology"/>
<evidence type="ECO:0000259" key="9">
    <source>
        <dbReference type="PROSITE" id="PS50850"/>
    </source>
</evidence>
<dbReference type="GO" id="GO:0015233">
    <property type="term" value="F:pantothenate transmembrane transporter activity"/>
    <property type="evidence" value="ECO:0007669"/>
    <property type="project" value="TreeGrafter"/>
</dbReference>
<evidence type="ECO:0000256" key="5">
    <source>
        <dbReference type="ARBA" id="ARBA00023136"/>
    </source>
</evidence>
<dbReference type="EMBL" id="JAEUBG010004547">
    <property type="protein sequence ID" value="KAH3681208.1"/>
    <property type="molecule type" value="Genomic_DNA"/>
</dbReference>
<dbReference type="Pfam" id="PF07690">
    <property type="entry name" value="MFS_1"/>
    <property type="match status" value="1"/>
</dbReference>
<organism evidence="10 11">
    <name type="scientific">Wickerhamomyces pijperi</name>
    <name type="common">Yeast</name>
    <name type="synonym">Pichia pijperi</name>
    <dbReference type="NCBI Taxonomy" id="599730"/>
    <lineage>
        <taxon>Eukaryota</taxon>
        <taxon>Fungi</taxon>
        <taxon>Dikarya</taxon>
        <taxon>Ascomycota</taxon>
        <taxon>Saccharomycotina</taxon>
        <taxon>Saccharomycetes</taxon>
        <taxon>Phaffomycetales</taxon>
        <taxon>Wickerhamomycetaceae</taxon>
        <taxon>Wickerhamomyces</taxon>
    </lineage>
</organism>
<dbReference type="FunFam" id="1.20.1250.20:FF:000065">
    <property type="entry name" value="Putative MFS pantothenate transporter"/>
    <property type="match status" value="1"/>
</dbReference>
<evidence type="ECO:0000256" key="8">
    <source>
        <dbReference type="SAM" id="Phobius"/>
    </source>
</evidence>
<dbReference type="PROSITE" id="PS50850">
    <property type="entry name" value="MFS"/>
    <property type="match status" value="1"/>
</dbReference>
<feature type="transmembrane region" description="Helical" evidence="8">
    <location>
        <begin position="245"/>
        <end position="267"/>
    </location>
</feature>
<dbReference type="OrthoDB" id="3639251at2759"/>
<keyword evidence="11" id="KW-1185">Reference proteome</keyword>
<evidence type="ECO:0000256" key="1">
    <source>
        <dbReference type="ARBA" id="ARBA00004141"/>
    </source>
</evidence>
<dbReference type="Gene3D" id="1.20.1250.20">
    <property type="entry name" value="MFS general substrate transporter like domains"/>
    <property type="match status" value="2"/>
</dbReference>
<dbReference type="Proteomes" id="UP000774326">
    <property type="component" value="Unassembled WGS sequence"/>
</dbReference>
<comment type="similarity">
    <text evidence="6">Belongs to the major facilitator superfamily. Allantoate permease family.</text>
</comment>
<evidence type="ECO:0000256" key="7">
    <source>
        <dbReference type="SAM" id="MobiDB-lite"/>
    </source>
</evidence>
<keyword evidence="5 8" id="KW-0472">Membrane</keyword>
<feature type="transmembrane region" description="Helical" evidence="8">
    <location>
        <begin position="439"/>
        <end position="461"/>
    </location>
</feature>
<feature type="transmembrane region" description="Helical" evidence="8">
    <location>
        <begin position="381"/>
        <end position="399"/>
    </location>
</feature>
<feature type="transmembrane region" description="Helical" evidence="8">
    <location>
        <begin position="213"/>
        <end position="233"/>
    </location>
</feature>
<dbReference type="InterPro" id="IPR011701">
    <property type="entry name" value="MFS"/>
</dbReference>
<evidence type="ECO:0000256" key="4">
    <source>
        <dbReference type="ARBA" id="ARBA00022989"/>
    </source>
</evidence>
<dbReference type="PANTHER" id="PTHR43791:SF4">
    <property type="entry name" value="PANTOTHENATE TRANSPORTER FEN2"/>
    <property type="match status" value="1"/>
</dbReference>
<evidence type="ECO:0000256" key="3">
    <source>
        <dbReference type="ARBA" id="ARBA00022692"/>
    </source>
</evidence>
<keyword evidence="2" id="KW-0813">Transport</keyword>
<reference evidence="10" key="1">
    <citation type="journal article" date="2021" name="Open Biol.">
        <title>Shared evolutionary footprints suggest mitochondrial oxidative damage underlies multiple complex I losses in fungi.</title>
        <authorList>
            <person name="Schikora-Tamarit M.A."/>
            <person name="Marcet-Houben M."/>
            <person name="Nosek J."/>
            <person name="Gabaldon T."/>
        </authorList>
    </citation>
    <scope>NUCLEOTIDE SEQUENCE</scope>
    <source>
        <strain evidence="10">CBS2887</strain>
    </source>
</reference>
<comment type="caution">
    <text evidence="10">The sequence shown here is derived from an EMBL/GenBank/DDBJ whole genome shotgun (WGS) entry which is preliminary data.</text>
</comment>
<dbReference type="GO" id="GO:0098717">
    <property type="term" value="P:pantothenate import across plasma membrane"/>
    <property type="evidence" value="ECO:0007669"/>
    <property type="project" value="TreeGrafter"/>
</dbReference>
<comment type="subcellular location">
    <subcellularLocation>
        <location evidence="1">Membrane</location>
        <topology evidence="1">Multi-pass membrane protein</topology>
    </subcellularLocation>
</comment>
<dbReference type="SUPFAM" id="SSF103473">
    <property type="entry name" value="MFS general substrate transporter"/>
    <property type="match status" value="1"/>
</dbReference>
<accession>A0A9P8PZ72</accession>
<protein>
    <recommendedName>
        <fullName evidence="9">Major facilitator superfamily (MFS) profile domain-containing protein</fullName>
    </recommendedName>
</protein>
<dbReference type="InterPro" id="IPR036259">
    <property type="entry name" value="MFS_trans_sf"/>
</dbReference>
<feature type="transmembrane region" description="Helical" evidence="8">
    <location>
        <begin position="314"/>
        <end position="333"/>
    </location>
</feature>
<sequence length="528" mass="59714">MSEKPARSVEVLSSRLSDEGFSNSSDNEDEFVQTVSNSLPFSKSLELFFTKEKPPKRERPPFFLWYHPNVPSEEKKLVTKIDLFIMTYVCLSYFCRYLDAANIANAYVSGMKEDLKITGAEYIYLAQLFSAAYCFSGLFSTILFTKVRFSVLFPFLEIAWGILTLFIFKAKSFKAVAVLRFFQGLCEGTAWPAIHFMLGSWYTPYELGKRTSIFTAAGGVGTILSGLISSGLVKSMEGKSGLKGWQWLFIIDAIITIPIALLGFVVPSSPEKMKPNRFFTQTDIDLSLERIRINGKERINKLDKTAFKRIFTSYQWYLFVIAWCVWGWSASYSSQFGIVLKALGYDVYDRNNIPTAVTGVGIFACLVSGFLIDLRGGRIEIALFLQTLFIIGAIITKIYDVPRPALFFGFIIQGLYFSTSPTIVGWCNELTKEDSQLRAVTLGSLNFVSGLVGIPFGIFLYNSDFAPRYTKGATATLILGIVLFLWFILIWQFDNYQRRKREYLDGTSVNNTLDRKFSENQSIKADQV</sequence>
<feature type="transmembrane region" description="Helical" evidence="8">
    <location>
        <begin position="405"/>
        <end position="427"/>
    </location>
</feature>
<feature type="region of interest" description="Disordered" evidence="7">
    <location>
        <begin position="1"/>
        <end position="27"/>
    </location>
</feature>
<evidence type="ECO:0000256" key="2">
    <source>
        <dbReference type="ARBA" id="ARBA00022448"/>
    </source>
</evidence>
<keyword evidence="4 8" id="KW-1133">Transmembrane helix</keyword>
<reference evidence="10" key="2">
    <citation type="submission" date="2021-01" db="EMBL/GenBank/DDBJ databases">
        <authorList>
            <person name="Schikora-Tamarit M.A."/>
        </authorList>
    </citation>
    <scope>NUCLEOTIDE SEQUENCE</scope>
    <source>
        <strain evidence="10">CBS2887</strain>
    </source>
</reference>
<name>A0A9P8PZ72_WICPI</name>
<evidence type="ECO:0000313" key="10">
    <source>
        <dbReference type="EMBL" id="KAH3681208.1"/>
    </source>
</evidence>
<dbReference type="GO" id="GO:0005886">
    <property type="term" value="C:plasma membrane"/>
    <property type="evidence" value="ECO:0007669"/>
    <property type="project" value="TreeGrafter"/>
</dbReference>
<feature type="transmembrane region" description="Helical" evidence="8">
    <location>
        <begin position="473"/>
        <end position="491"/>
    </location>
</feature>
<gene>
    <name evidence="10" type="ORF">WICPIJ_007821</name>
</gene>
<evidence type="ECO:0000313" key="11">
    <source>
        <dbReference type="Proteomes" id="UP000774326"/>
    </source>
</evidence>
<dbReference type="InterPro" id="IPR020846">
    <property type="entry name" value="MFS_dom"/>
</dbReference>
<feature type="transmembrane region" description="Helical" evidence="8">
    <location>
        <begin position="149"/>
        <end position="168"/>
    </location>
</feature>
<evidence type="ECO:0000256" key="6">
    <source>
        <dbReference type="ARBA" id="ARBA00037968"/>
    </source>
</evidence>
<keyword evidence="3 8" id="KW-0812">Transmembrane</keyword>
<feature type="transmembrane region" description="Helical" evidence="8">
    <location>
        <begin position="122"/>
        <end position="143"/>
    </location>
</feature>
<dbReference type="PANTHER" id="PTHR43791">
    <property type="entry name" value="PERMEASE-RELATED"/>
    <property type="match status" value="1"/>
</dbReference>
<feature type="transmembrane region" description="Helical" evidence="8">
    <location>
        <begin position="353"/>
        <end position="374"/>
    </location>
</feature>